<feature type="non-terminal residue" evidence="1">
    <location>
        <position position="1"/>
    </location>
</feature>
<reference evidence="1" key="1">
    <citation type="journal article" date="2014" name="Front. Microbiol.">
        <title>High frequency of phylogenetically diverse reductive dehalogenase-homologous genes in deep subseafloor sedimentary metagenomes.</title>
        <authorList>
            <person name="Kawai M."/>
            <person name="Futagami T."/>
            <person name="Toyoda A."/>
            <person name="Takaki Y."/>
            <person name="Nishi S."/>
            <person name="Hori S."/>
            <person name="Arai W."/>
            <person name="Tsubouchi T."/>
            <person name="Morono Y."/>
            <person name="Uchiyama I."/>
            <person name="Ito T."/>
            <person name="Fujiyama A."/>
            <person name="Inagaki F."/>
            <person name="Takami H."/>
        </authorList>
    </citation>
    <scope>NUCLEOTIDE SEQUENCE</scope>
    <source>
        <strain evidence="1">Expedition CK06-06</strain>
    </source>
</reference>
<proteinExistence type="predicted"/>
<accession>X1JVA3</accession>
<dbReference type="SUPFAM" id="SSF52540">
    <property type="entry name" value="P-loop containing nucleoside triphosphate hydrolases"/>
    <property type="match status" value="1"/>
</dbReference>
<comment type="caution">
    <text evidence="1">The sequence shown here is derived from an EMBL/GenBank/DDBJ whole genome shotgun (WGS) entry which is preliminary data.</text>
</comment>
<evidence type="ECO:0000313" key="1">
    <source>
        <dbReference type="EMBL" id="GAH82199.1"/>
    </source>
</evidence>
<organism evidence="1">
    <name type="scientific">marine sediment metagenome</name>
    <dbReference type="NCBI Taxonomy" id="412755"/>
    <lineage>
        <taxon>unclassified sequences</taxon>
        <taxon>metagenomes</taxon>
        <taxon>ecological metagenomes</taxon>
    </lineage>
</organism>
<dbReference type="AlphaFoldDB" id="X1JVA3"/>
<evidence type="ECO:0008006" key="2">
    <source>
        <dbReference type="Google" id="ProtNLM"/>
    </source>
</evidence>
<gene>
    <name evidence="1" type="ORF">S03H2_64880</name>
</gene>
<name>X1JVA3_9ZZZZ</name>
<sequence>DPRTTFTIHALEPYLPTDLRIVRVSRNPLDTIRSLATRGAIMGYHRSDVHWYTVIRRYEECVQMYLRDFMGPILSIEYEQLLYRKSAQGCLEHLAEFCGLDWKDQGLLDNAMELIRFRECE</sequence>
<protein>
    <recommendedName>
        <fullName evidence="2">Sulfotransferase domain-containing protein</fullName>
    </recommendedName>
</protein>
<dbReference type="Gene3D" id="3.40.50.300">
    <property type="entry name" value="P-loop containing nucleotide triphosphate hydrolases"/>
    <property type="match status" value="1"/>
</dbReference>
<dbReference type="InterPro" id="IPR027417">
    <property type="entry name" value="P-loop_NTPase"/>
</dbReference>
<dbReference type="EMBL" id="BARU01042194">
    <property type="protein sequence ID" value="GAH82199.1"/>
    <property type="molecule type" value="Genomic_DNA"/>
</dbReference>